<dbReference type="SUPFAM" id="SSF53448">
    <property type="entry name" value="Nucleotide-diphospho-sugar transferases"/>
    <property type="match status" value="1"/>
</dbReference>
<keyword evidence="1" id="KW-0808">Transferase</keyword>
<evidence type="ECO:0000313" key="4">
    <source>
        <dbReference type="EMBL" id="MFC3713278.1"/>
    </source>
</evidence>
<proteinExistence type="predicted"/>
<dbReference type="RefSeq" id="WP_380861605.1">
    <property type="nucleotide sequence ID" value="NZ_JBHRXV010000010.1"/>
</dbReference>
<keyword evidence="2" id="KW-0548">Nucleotidyltransferase</keyword>
<evidence type="ECO:0000256" key="1">
    <source>
        <dbReference type="ARBA" id="ARBA00022679"/>
    </source>
</evidence>
<dbReference type="Proteomes" id="UP001595615">
    <property type="component" value="Unassembled WGS sequence"/>
</dbReference>
<evidence type="ECO:0000259" key="3">
    <source>
        <dbReference type="Pfam" id="PF00483"/>
    </source>
</evidence>
<comment type="caution">
    <text evidence="4">The sequence shown here is derived from an EMBL/GenBank/DDBJ whole genome shotgun (WGS) entry which is preliminary data.</text>
</comment>
<organism evidence="4 5">
    <name type="scientific">Sphingoaurantiacus capsulatus</name>
    <dbReference type="NCBI Taxonomy" id="1771310"/>
    <lineage>
        <taxon>Bacteria</taxon>
        <taxon>Pseudomonadati</taxon>
        <taxon>Pseudomonadota</taxon>
        <taxon>Alphaproteobacteria</taxon>
        <taxon>Sphingomonadales</taxon>
        <taxon>Sphingosinicellaceae</taxon>
        <taxon>Sphingoaurantiacus</taxon>
    </lineage>
</organism>
<dbReference type="InterPro" id="IPR029044">
    <property type="entry name" value="Nucleotide-diphossugar_trans"/>
</dbReference>
<sequence>MMKAIILSAGQGSRLLPLTADRPKCLIDFNGKTLLDWQLDALIANGLTDILVVVGFKSDAVEAHLAARDERRAMIRTLFNPFFQVADNLGSVWLARPEMDGDFLILNGDTLVSPALVEKVLRDARAPITVTVDQKAGYDSDDMKVRREGPRLVAIGKTLPLDEVNAESIGMLVFRGEGAGIFSSTVDAVMHTAEGTKSWYLKVINRIAQESYVGTVSIKGHEWGEVDFPADVVSARALTAGWANPDAETETRRTA</sequence>
<dbReference type="Gene3D" id="3.90.550.10">
    <property type="entry name" value="Spore Coat Polysaccharide Biosynthesis Protein SpsA, Chain A"/>
    <property type="match status" value="1"/>
</dbReference>
<dbReference type="InterPro" id="IPR005835">
    <property type="entry name" value="NTP_transferase_dom"/>
</dbReference>
<reference evidence="5" key="1">
    <citation type="journal article" date="2019" name="Int. J. Syst. Evol. Microbiol.">
        <title>The Global Catalogue of Microorganisms (GCM) 10K type strain sequencing project: providing services to taxonomists for standard genome sequencing and annotation.</title>
        <authorList>
            <consortium name="The Broad Institute Genomics Platform"/>
            <consortium name="The Broad Institute Genome Sequencing Center for Infectious Disease"/>
            <person name="Wu L."/>
            <person name="Ma J."/>
        </authorList>
    </citation>
    <scope>NUCLEOTIDE SEQUENCE [LARGE SCALE GENOMIC DNA]</scope>
    <source>
        <strain evidence="5">KCTC 42644</strain>
    </source>
</reference>
<dbReference type="EMBL" id="JBHRXV010000010">
    <property type="protein sequence ID" value="MFC3713278.1"/>
    <property type="molecule type" value="Genomic_DNA"/>
</dbReference>
<keyword evidence="5" id="KW-1185">Reference proteome</keyword>
<name>A0ABV7XDE6_9SPHN</name>
<evidence type="ECO:0000313" key="5">
    <source>
        <dbReference type="Proteomes" id="UP001595615"/>
    </source>
</evidence>
<dbReference type="PANTHER" id="PTHR43584">
    <property type="entry name" value="NUCLEOTIDYL TRANSFERASE"/>
    <property type="match status" value="1"/>
</dbReference>
<gene>
    <name evidence="4" type="ORF">ACFOMD_11880</name>
</gene>
<dbReference type="CDD" id="cd02523">
    <property type="entry name" value="PC_cytidylyltransferase"/>
    <property type="match status" value="1"/>
</dbReference>
<evidence type="ECO:0000256" key="2">
    <source>
        <dbReference type="ARBA" id="ARBA00022695"/>
    </source>
</evidence>
<accession>A0ABV7XDE6</accession>
<protein>
    <submittedName>
        <fullName evidence="4">Sugar phosphate nucleotidyltransferase</fullName>
    </submittedName>
</protein>
<dbReference type="InterPro" id="IPR050065">
    <property type="entry name" value="GlmU-like"/>
</dbReference>
<dbReference type="Pfam" id="PF00483">
    <property type="entry name" value="NTP_transferase"/>
    <property type="match status" value="1"/>
</dbReference>
<dbReference type="PANTHER" id="PTHR43584:SF8">
    <property type="entry name" value="N-ACETYLMURAMATE ALPHA-1-PHOSPHATE URIDYLYLTRANSFERASE"/>
    <property type="match status" value="1"/>
</dbReference>
<feature type="domain" description="Nucleotidyl transferase" evidence="3">
    <location>
        <begin position="3"/>
        <end position="124"/>
    </location>
</feature>